<keyword evidence="2" id="KW-0472">Membrane</keyword>
<accession>A0AAN7CWI6</accession>
<feature type="transmembrane region" description="Helical" evidence="2">
    <location>
        <begin position="38"/>
        <end position="62"/>
    </location>
</feature>
<reference evidence="3" key="1">
    <citation type="journal article" date="2023" name="Mol. Phylogenet. Evol.">
        <title>Genome-scale phylogeny and comparative genomics of the fungal order Sordariales.</title>
        <authorList>
            <person name="Hensen N."/>
            <person name="Bonometti L."/>
            <person name="Westerberg I."/>
            <person name="Brannstrom I.O."/>
            <person name="Guillou S."/>
            <person name="Cros-Aarteil S."/>
            <person name="Calhoun S."/>
            <person name="Haridas S."/>
            <person name="Kuo A."/>
            <person name="Mondo S."/>
            <person name="Pangilinan J."/>
            <person name="Riley R."/>
            <person name="LaButti K."/>
            <person name="Andreopoulos B."/>
            <person name="Lipzen A."/>
            <person name="Chen C."/>
            <person name="Yan M."/>
            <person name="Daum C."/>
            <person name="Ng V."/>
            <person name="Clum A."/>
            <person name="Steindorff A."/>
            <person name="Ohm R.A."/>
            <person name="Martin F."/>
            <person name="Silar P."/>
            <person name="Natvig D.O."/>
            <person name="Lalanne C."/>
            <person name="Gautier V."/>
            <person name="Ament-Velasquez S.L."/>
            <person name="Kruys A."/>
            <person name="Hutchinson M.I."/>
            <person name="Powell A.J."/>
            <person name="Barry K."/>
            <person name="Miller A.N."/>
            <person name="Grigoriev I.V."/>
            <person name="Debuchy R."/>
            <person name="Gladieux P."/>
            <person name="Hiltunen Thoren M."/>
            <person name="Johannesson H."/>
        </authorList>
    </citation>
    <scope>NUCLEOTIDE SEQUENCE</scope>
    <source>
        <strain evidence="3">CBS 359.72</strain>
    </source>
</reference>
<proteinExistence type="predicted"/>
<name>A0AAN7CWI6_9PEZI</name>
<protein>
    <submittedName>
        <fullName evidence="3">Uncharacterized protein</fullName>
    </submittedName>
</protein>
<reference evidence="3" key="2">
    <citation type="submission" date="2023-05" db="EMBL/GenBank/DDBJ databases">
        <authorList>
            <consortium name="Lawrence Berkeley National Laboratory"/>
            <person name="Steindorff A."/>
            <person name="Hensen N."/>
            <person name="Bonometti L."/>
            <person name="Westerberg I."/>
            <person name="Brannstrom I.O."/>
            <person name="Guillou S."/>
            <person name="Cros-Aarteil S."/>
            <person name="Calhoun S."/>
            <person name="Haridas S."/>
            <person name="Kuo A."/>
            <person name="Mondo S."/>
            <person name="Pangilinan J."/>
            <person name="Riley R."/>
            <person name="Labutti K."/>
            <person name="Andreopoulos B."/>
            <person name="Lipzen A."/>
            <person name="Chen C."/>
            <person name="Yanf M."/>
            <person name="Daum C."/>
            <person name="Ng V."/>
            <person name="Clum A."/>
            <person name="Ohm R."/>
            <person name="Martin F."/>
            <person name="Silar P."/>
            <person name="Natvig D."/>
            <person name="Lalanne C."/>
            <person name="Gautier V."/>
            <person name="Ament-Velasquez S.L."/>
            <person name="Kruys A."/>
            <person name="Hutchinson M.I."/>
            <person name="Powell A.J."/>
            <person name="Barry K."/>
            <person name="Miller A.N."/>
            <person name="Grigoriev I.V."/>
            <person name="Debuchy R."/>
            <person name="Gladieux P."/>
            <person name="Thoren M.H."/>
            <person name="Johannesson H."/>
        </authorList>
    </citation>
    <scope>NUCLEOTIDE SEQUENCE</scope>
    <source>
        <strain evidence="3">CBS 359.72</strain>
    </source>
</reference>
<dbReference type="AlphaFoldDB" id="A0AAN7CWI6"/>
<dbReference type="EMBL" id="MU857621">
    <property type="protein sequence ID" value="KAK4249594.1"/>
    <property type="molecule type" value="Genomic_DNA"/>
</dbReference>
<evidence type="ECO:0000313" key="4">
    <source>
        <dbReference type="Proteomes" id="UP001303647"/>
    </source>
</evidence>
<dbReference type="Proteomes" id="UP001303647">
    <property type="component" value="Unassembled WGS sequence"/>
</dbReference>
<sequence>MGKKRAHFHSPALPPTPTSTLVTKAATFSARDVSQFKIALAAFAAVLSLGLLLLLLTVFVSVRRRRLAAGNSGCGNRNSRRGFGIRTGIEKTVLRPREEGKGEDGEEGEEKENGASVCGPCCFSAGCYADRGISSVGYLGRMSVVLGDTGSMRGRAATVLRELGRRVSVVALRRARFAPRFSLPRDVEPGMTNSNDFGMIGGQVDGSEAVGRESILKSMDRKGWFLPGECRMRKRALLRASADGESLV</sequence>
<feature type="region of interest" description="Disordered" evidence="1">
    <location>
        <begin position="95"/>
        <end position="114"/>
    </location>
</feature>
<evidence type="ECO:0000313" key="3">
    <source>
        <dbReference type="EMBL" id="KAK4249594.1"/>
    </source>
</evidence>
<keyword evidence="4" id="KW-1185">Reference proteome</keyword>
<evidence type="ECO:0000256" key="1">
    <source>
        <dbReference type="SAM" id="MobiDB-lite"/>
    </source>
</evidence>
<organism evidence="3 4">
    <name type="scientific">Corynascus novoguineensis</name>
    <dbReference type="NCBI Taxonomy" id="1126955"/>
    <lineage>
        <taxon>Eukaryota</taxon>
        <taxon>Fungi</taxon>
        <taxon>Dikarya</taxon>
        <taxon>Ascomycota</taxon>
        <taxon>Pezizomycotina</taxon>
        <taxon>Sordariomycetes</taxon>
        <taxon>Sordariomycetidae</taxon>
        <taxon>Sordariales</taxon>
        <taxon>Chaetomiaceae</taxon>
        <taxon>Corynascus</taxon>
    </lineage>
</organism>
<evidence type="ECO:0000256" key="2">
    <source>
        <dbReference type="SAM" id="Phobius"/>
    </source>
</evidence>
<keyword evidence="2" id="KW-1133">Transmembrane helix</keyword>
<comment type="caution">
    <text evidence="3">The sequence shown here is derived from an EMBL/GenBank/DDBJ whole genome shotgun (WGS) entry which is preliminary data.</text>
</comment>
<keyword evidence="2" id="KW-0812">Transmembrane</keyword>
<gene>
    <name evidence="3" type="ORF">C7999DRAFT_29842</name>
</gene>